<reference evidence="1" key="1">
    <citation type="submission" date="2022-04" db="EMBL/GenBank/DDBJ databases">
        <title>Genome of the entomopathogenic fungus Entomophthora muscae.</title>
        <authorList>
            <person name="Elya C."/>
            <person name="Lovett B.R."/>
            <person name="Lee E."/>
            <person name="Macias A.M."/>
            <person name="Hajek A.E."/>
            <person name="De Bivort B.L."/>
            <person name="Kasson M.T."/>
            <person name="De Fine Licht H.H."/>
            <person name="Stajich J.E."/>
        </authorList>
    </citation>
    <scope>NUCLEOTIDE SEQUENCE</scope>
    <source>
        <strain evidence="1">Berkeley</strain>
    </source>
</reference>
<dbReference type="Proteomes" id="UP001165960">
    <property type="component" value="Unassembled WGS sequence"/>
</dbReference>
<keyword evidence="2" id="KW-1185">Reference proteome</keyword>
<organism evidence="1 2">
    <name type="scientific">Entomophthora muscae</name>
    <dbReference type="NCBI Taxonomy" id="34485"/>
    <lineage>
        <taxon>Eukaryota</taxon>
        <taxon>Fungi</taxon>
        <taxon>Fungi incertae sedis</taxon>
        <taxon>Zoopagomycota</taxon>
        <taxon>Entomophthoromycotina</taxon>
        <taxon>Entomophthoromycetes</taxon>
        <taxon>Entomophthorales</taxon>
        <taxon>Entomophthoraceae</taxon>
        <taxon>Entomophthora</taxon>
    </lineage>
</organism>
<comment type="caution">
    <text evidence="1">The sequence shown here is derived from an EMBL/GenBank/DDBJ whole genome shotgun (WGS) entry which is preliminary data.</text>
</comment>
<gene>
    <name evidence="1" type="ORF">DSO57_1014633</name>
</gene>
<sequence length="1428" mass="156101">MSRVTRHLPPGASPSPAKAAPANLPSYAQTAKQVRQASSKPDTPLENKVQANDQKTKTKASDSTTAFEYSKSVDSGRTISPQSDEARYGSSGVRFPLPAKPIGDKKINFFASMDSASEPLTQKTFTFTSLSFGDSVSVSQPSKDFSSPSLQFSVRYHHSLKTTAPIDTVTKTFPSKHAKADSHPAPPTVNGTPKSGAPPSNLVQHPPYSGTPPHQKQGYMPGGFAQPAHFGHYPNQQHWQKPMFQMPSPGQPANYRAPHPRGQDKPNAPPSGPPPPGPSAGFQASSSPNPAMGIPGANWHPQPFYPNYQMPNFDPSFSYPNYIPPPHAFHASMPPPAGPLPHLNTNAVPFVPKPAVSKAIKIVNPNSGQEVDLSSVAAKKDTTPTVSTPVQVRLSKPASQPETPSPQEQSKPATEAPIVKPIKEDPPKPVASEQVPAPPKTDAASEPPKVNGALPPVEAKPEKVQPIVEPPKEAVVEEPTIISTNTETVILKKTKPKRSVRAEVKATIAPEEPKEVVVSESKPPAKAEVKAETVSNHEVATDSKPDSKPKAEEVQQKSPEAPTAEVPSAARTSAAPPGFAERKPFIPQEGESAAIKLNGISAADSEQHLLSRLVSSNPTTPRVGSPTINSPRTTEFFDQVNYPPNISRPVLPDGKFRYDRTFLLQFREMCVDKPSDMKHIDSITDEIRGDGRNRGGKQGSHRGMPGEFGRPKTSEDRFKLSNLQMRNDGRNPLTRSSSSGMLNMGKDMRNRGGRTGGRGSRHGSHNFGQNSPTPTIPLEDVEPLQASENRWVPNKDDSDKEAKTTRKVKALLNKLTLEKFEPISTQIIEIANESVNEEDGATLKLVIQIIFEKATDEPNFSAMYAQLCRKMQADLNPDISDPEARNKDGVPITGGFLFRKYLLTRCQSDFVKGWKTDDVQKHQGSVDLLSDEYYAAAKAKRQGLGLIRFIGELFKLGMLTERIMQGCIAGMLSKEFDEEEVESLFKLMTTIGKQIDVGANIKVVDSYFVRITELSRNENLPQRARFMLQDLIDLRKHRWESRRGAATGPKTLQEIKQDADREAEEKLKQQDKLRRTASSSGPRQSFQARNDRERSRTSDGWNTVNSPPPTRAKTGDLSSFGNLSRSKTNNASLSLGPSSGSVFNSLGSLKSSPRDGASTLPRKSATAISSNMFNMLAEGEPKSDSGRPALKLLPKSSSTEPSHDDGQEDNQEDAHEEGGLSDEAFSLKAENTLKELWALGDYSEAMLCLRELTEANRDDELVYKFMTMTMDKKAVDIIKVERLFERAASEGVISMESFLAGAKKMAADLDDLSIDVPAAFDHMAALLNAFSITLSSLLELMEPLTQEPSRIPHGPKLFIAFAKLQIQAQKEESLIEELKDESCSLTKLYHKDNQTPEFLAKLINNSALAPLVPTITSTPWWKALHPDL</sequence>
<evidence type="ECO:0000313" key="1">
    <source>
        <dbReference type="EMBL" id="KAJ9050410.1"/>
    </source>
</evidence>
<dbReference type="EMBL" id="QTSX02007156">
    <property type="protein sequence ID" value="KAJ9050410.1"/>
    <property type="molecule type" value="Genomic_DNA"/>
</dbReference>
<proteinExistence type="predicted"/>
<accession>A0ACC2RKA4</accession>
<evidence type="ECO:0000313" key="2">
    <source>
        <dbReference type="Proteomes" id="UP001165960"/>
    </source>
</evidence>
<name>A0ACC2RKA4_9FUNG</name>
<protein>
    <submittedName>
        <fullName evidence="1">Uncharacterized protein</fullName>
    </submittedName>
</protein>